<feature type="domain" description="ABC transporter" evidence="10">
    <location>
        <begin position="6"/>
        <end position="243"/>
    </location>
</feature>
<keyword evidence="2" id="KW-0813">Transport</keyword>
<keyword evidence="8" id="KW-1278">Translocase</keyword>
<dbReference type="CDD" id="cd03216">
    <property type="entry name" value="ABC_Carb_Monos_I"/>
    <property type="match status" value="1"/>
</dbReference>
<keyword evidence="4 11" id="KW-0762">Sugar transport</keyword>
<keyword evidence="12" id="KW-1185">Reference proteome</keyword>
<dbReference type="CDD" id="cd03215">
    <property type="entry name" value="ABC_Carb_Monos_II"/>
    <property type="match status" value="1"/>
</dbReference>
<sequence length="506" mass="56196">MADLLIKVSNLSKNFSGVHALSNVNFEVYPGEIHAIVGENGAGKSTLMNILSGVYRQTSGDVFWNGKIVHFRNVKEPRDIGIVMIHQELSLAQHLSVMENIYMGNLPKTRSGMIDYRQLKNNAIEQLKRVRLDASFATKMVNELSISQQQMVEIAKALTLQAKLLIMDEPTSCLTAVETEVLLDIMKDLRTQGVSILFISHRMEEVFRISDRITVLRDGSSVASALRKDIEVNEVLSLMVGREYSDSQVHTCCANYEAEPILKVENLCYGDLIKNASFELYPSEVLFITGLVGAGRSELIETIFGGRKMSSGKIFFEGKEVHAHGTKEMMELGISLVPEGRKIQGIFANLSVADNIQISALKKFSKAGVLNIRQLRVEIKKQVDALRIKTPSVQQLIRNLSGGNQQKAVLGRCLMCSPRILILDEPTNGIDVGTKQEIYRIIDRLAHEGVSVICVSSEMAEVLSMADRAIVMHEGKINGILKRDGNLTQDTIVKYETRMTDCVQAV</sequence>
<evidence type="ECO:0000256" key="1">
    <source>
        <dbReference type="ARBA" id="ARBA00004202"/>
    </source>
</evidence>
<dbReference type="InterPro" id="IPR003593">
    <property type="entry name" value="AAA+_ATPase"/>
</dbReference>
<dbReference type="InterPro" id="IPR050107">
    <property type="entry name" value="ABC_carbohydrate_import_ATPase"/>
</dbReference>
<comment type="subcellular location">
    <subcellularLocation>
        <location evidence="1">Cell membrane</location>
        <topology evidence="1">Peripheral membrane protein</topology>
    </subcellularLocation>
</comment>
<dbReference type="AlphaFoldDB" id="A0A0S7BXT4"/>
<evidence type="ECO:0000256" key="2">
    <source>
        <dbReference type="ARBA" id="ARBA00022448"/>
    </source>
</evidence>
<dbReference type="RefSeq" id="WP_062282738.1">
    <property type="nucleotide sequence ID" value="NZ_DF968181.1"/>
</dbReference>
<dbReference type="STRING" id="1678840.ATC1_131455"/>
<evidence type="ECO:0000256" key="8">
    <source>
        <dbReference type="ARBA" id="ARBA00022967"/>
    </source>
</evidence>
<dbReference type="PANTHER" id="PTHR43790">
    <property type="entry name" value="CARBOHYDRATE TRANSPORT ATP-BINDING PROTEIN MG119-RELATED"/>
    <property type="match status" value="1"/>
</dbReference>
<dbReference type="PROSITE" id="PS50893">
    <property type="entry name" value="ABC_TRANSPORTER_2"/>
    <property type="match status" value="2"/>
</dbReference>
<dbReference type="PATRIC" id="fig|1678840.3.peg.2922"/>
<dbReference type="Pfam" id="PF00005">
    <property type="entry name" value="ABC_tran"/>
    <property type="match status" value="2"/>
</dbReference>
<gene>
    <name evidence="11" type="ORF">ATC1_131455</name>
</gene>
<dbReference type="GO" id="GO:0005524">
    <property type="term" value="F:ATP binding"/>
    <property type="evidence" value="ECO:0007669"/>
    <property type="project" value="UniProtKB-KW"/>
</dbReference>
<dbReference type="InterPro" id="IPR017871">
    <property type="entry name" value="ABC_transporter-like_CS"/>
</dbReference>
<dbReference type="GO" id="GO:0005886">
    <property type="term" value="C:plasma membrane"/>
    <property type="evidence" value="ECO:0007669"/>
    <property type="project" value="UniProtKB-SubCell"/>
</dbReference>
<dbReference type="Proteomes" id="UP000053370">
    <property type="component" value="Unassembled WGS sequence"/>
</dbReference>
<proteinExistence type="predicted"/>
<dbReference type="SUPFAM" id="SSF52540">
    <property type="entry name" value="P-loop containing nucleoside triphosphate hydrolases"/>
    <property type="match status" value="2"/>
</dbReference>
<keyword evidence="5" id="KW-0677">Repeat</keyword>
<dbReference type="InterPro" id="IPR027417">
    <property type="entry name" value="P-loop_NTPase"/>
</dbReference>
<dbReference type="PROSITE" id="PS00211">
    <property type="entry name" value="ABC_TRANSPORTER_1"/>
    <property type="match status" value="1"/>
</dbReference>
<evidence type="ECO:0000256" key="3">
    <source>
        <dbReference type="ARBA" id="ARBA00022475"/>
    </source>
</evidence>
<reference evidence="11" key="1">
    <citation type="journal article" date="2015" name="Genome Announc.">
        <title>Draft Genome Sequence of Anaerolineae Strain TC1, a Novel Isolate from a Methanogenic Wastewater Treatment System.</title>
        <authorList>
            <person name="Matsuura N."/>
            <person name="Tourlousse D.M."/>
            <person name="Sun L."/>
            <person name="Toyonaga M."/>
            <person name="Kuroda K."/>
            <person name="Ohashi A."/>
            <person name="Cruz R."/>
            <person name="Yamaguchi T."/>
            <person name="Sekiguchi Y."/>
        </authorList>
    </citation>
    <scope>NUCLEOTIDE SEQUENCE [LARGE SCALE GENOMIC DNA]</scope>
    <source>
        <strain evidence="11">TC1</strain>
    </source>
</reference>
<keyword evidence="9" id="KW-0472">Membrane</keyword>
<keyword evidence="7" id="KW-0067">ATP-binding</keyword>
<evidence type="ECO:0000259" key="10">
    <source>
        <dbReference type="PROSITE" id="PS50893"/>
    </source>
</evidence>
<evidence type="ECO:0000256" key="4">
    <source>
        <dbReference type="ARBA" id="ARBA00022597"/>
    </source>
</evidence>
<evidence type="ECO:0000256" key="9">
    <source>
        <dbReference type="ARBA" id="ARBA00023136"/>
    </source>
</evidence>
<name>A0A0S7BXT4_9CHLR</name>
<dbReference type="OrthoDB" id="9771863at2"/>
<keyword evidence="3" id="KW-1003">Cell membrane</keyword>
<dbReference type="FunFam" id="3.40.50.300:FF:000127">
    <property type="entry name" value="Ribose import ATP-binding protein RbsA"/>
    <property type="match status" value="1"/>
</dbReference>
<evidence type="ECO:0000256" key="5">
    <source>
        <dbReference type="ARBA" id="ARBA00022737"/>
    </source>
</evidence>
<organism evidence="11">
    <name type="scientific">Flexilinea flocculi</name>
    <dbReference type="NCBI Taxonomy" id="1678840"/>
    <lineage>
        <taxon>Bacteria</taxon>
        <taxon>Bacillati</taxon>
        <taxon>Chloroflexota</taxon>
        <taxon>Anaerolineae</taxon>
        <taxon>Anaerolineales</taxon>
        <taxon>Anaerolineaceae</taxon>
        <taxon>Flexilinea</taxon>
    </lineage>
</organism>
<dbReference type="EMBL" id="DF968181">
    <property type="protein sequence ID" value="GAP41465.1"/>
    <property type="molecule type" value="Genomic_DNA"/>
</dbReference>
<accession>A0A0S7BXT4</accession>
<dbReference type="PANTHER" id="PTHR43790:SF3">
    <property type="entry name" value="D-ALLOSE IMPORT ATP-BINDING PROTEIN ALSA-RELATED"/>
    <property type="match status" value="1"/>
</dbReference>
<dbReference type="SMART" id="SM00382">
    <property type="entry name" value="AAA"/>
    <property type="match status" value="2"/>
</dbReference>
<dbReference type="GO" id="GO:0016887">
    <property type="term" value="F:ATP hydrolysis activity"/>
    <property type="evidence" value="ECO:0007669"/>
    <property type="project" value="InterPro"/>
</dbReference>
<dbReference type="Gene3D" id="3.40.50.300">
    <property type="entry name" value="P-loop containing nucleotide triphosphate hydrolases"/>
    <property type="match status" value="2"/>
</dbReference>
<feature type="domain" description="ABC transporter" evidence="10">
    <location>
        <begin position="256"/>
        <end position="499"/>
    </location>
</feature>
<keyword evidence="6" id="KW-0547">Nucleotide-binding</keyword>
<dbReference type="InterPro" id="IPR003439">
    <property type="entry name" value="ABC_transporter-like_ATP-bd"/>
</dbReference>
<evidence type="ECO:0000256" key="6">
    <source>
        <dbReference type="ARBA" id="ARBA00022741"/>
    </source>
</evidence>
<evidence type="ECO:0000313" key="11">
    <source>
        <dbReference type="EMBL" id="GAP41465.1"/>
    </source>
</evidence>
<evidence type="ECO:0000256" key="7">
    <source>
        <dbReference type="ARBA" id="ARBA00022840"/>
    </source>
</evidence>
<protein>
    <submittedName>
        <fullName evidence="11">ABC-type sugar transport system, ATPase component</fullName>
    </submittedName>
</protein>
<evidence type="ECO:0000313" key="12">
    <source>
        <dbReference type="Proteomes" id="UP000053370"/>
    </source>
</evidence>